<evidence type="ECO:0008006" key="2">
    <source>
        <dbReference type="Google" id="ProtNLM"/>
    </source>
</evidence>
<protein>
    <recommendedName>
        <fullName evidence="2">Tail tube protein</fullName>
    </recommendedName>
</protein>
<name>A0A6J5NWG5_9CAUD</name>
<reference evidence="1" key="1">
    <citation type="submission" date="2020-04" db="EMBL/GenBank/DDBJ databases">
        <authorList>
            <person name="Chiriac C."/>
            <person name="Salcher M."/>
            <person name="Ghai R."/>
            <person name="Kavagutti S V."/>
        </authorList>
    </citation>
    <scope>NUCLEOTIDE SEQUENCE</scope>
</reference>
<sequence length="191" mass="21409">MAGLPYWTNSQAAVNYYEPVYQNQFEVVLTPPAAIGGPNVALLVEHVTAISGLPEINSAGTLVEQKYKFATRSYAGAIPDTTVADLKLSFTVNLNEENDAYVYNILRAWNDILYNPQSGQQGLKREYVGEMAVVAFNKRGDVFRQWRFPSIIPSTKLTELALNYTAPEVYALDVTYRADYWIETRVGEINV</sequence>
<gene>
    <name evidence="1" type="ORF">UFOVP699_300</name>
</gene>
<proteinExistence type="predicted"/>
<accession>A0A6J5NWG5</accession>
<organism evidence="1">
    <name type="scientific">uncultured Caudovirales phage</name>
    <dbReference type="NCBI Taxonomy" id="2100421"/>
    <lineage>
        <taxon>Viruses</taxon>
        <taxon>Duplodnaviria</taxon>
        <taxon>Heunggongvirae</taxon>
        <taxon>Uroviricota</taxon>
        <taxon>Caudoviricetes</taxon>
        <taxon>Peduoviridae</taxon>
        <taxon>Maltschvirus</taxon>
        <taxon>Maltschvirus maltsch</taxon>
    </lineage>
</organism>
<dbReference type="EMBL" id="LR796670">
    <property type="protein sequence ID" value="CAB4159564.1"/>
    <property type="molecule type" value="Genomic_DNA"/>
</dbReference>
<evidence type="ECO:0000313" key="1">
    <source>
        <dbReference type="EMBL" id="CAB4159564.1"/>
    </source>
</evidence>